<evidence type="ECO:0000259" key="1">
    <source>
        <dbReference type="Pfam" id="PF07727"/>
    </source>
</evidence>
<evidence type="ECO:0000313" key="2">
    <source>
        <dbReference type="EMBL" id="CAA0806436.1"/>
    </source>
</evidence>
<reference evidence="2" key="1">
    <citation type="submission" date="2019-12" db="EMBL/GenBank/DDBJ databases">
        <authorList>
            <person name="Scholes J."/>
        </authorList>
    </citation>
    <scope>NUCLEOTIDE SEQUENCE</scope>
</reference>
<name>A0A9N7MFK5_STRHE</name>
<dbReference type="InterPro" id="IPR013103">
    <property type="entry name" value="RVT_2"/>
</dbReference>
<protein>
    <submittedName>
        <fullName evidence="2">Cysteine-rich RLK (RECEPTOR-like protein kinase) 8</fullName>
    </submittedName>
</protein>
<organism evidence="2 3">
    <name type="scientific">Striga hermonthica</name>
    <name type="common">Purple witchweed</name>
    <name type="synonym">Buchnera hermonthica</name>
    <dbReference type="NCBI Taxonomy" id="68872"/>
    <lineage>
        <taxon>Eukaryota</taxon>
        <taxon>Viridiplantae</taxon>
        <taxon>Streptophyta</taxon>
        <taxon>Embryophyta</taxon>
        <taxon>Tracheophyta</taxon>
        <taxon>Spermatophyta</taxon>
        <taxon>Magnoliopsida</taxon>
        <taxon>eudicotyledons</taxon>
        <taxon>Gunneridae</taxon>
        <taxon>Pentapetalae</taxon>
        <taxon>asterids</taxon>
        <taxon>lamiids</taxon>
        <taxon>Lamiales</taxon>
        <taxon>Orobanchaceae</taxon>
        <taxon>Buchnereae</taxon>
        <taxon>Striga</taxon>
    </lineage>
</organism>
<keyword evidence="3" id="KW-1185">Reference proteome</keyword>
<dbReference type="PANTHER" id="PTHR11439:SF461">
    <property type="entry name" value="OS10G0432200 PROTEIN"/>
    <property type="match status" value="1"/>
</dbReference>
<dbReference type="Pfam" id="PF07727">
    <property type="entry name" value="RVT_2"/>
    <property type="match status" value="1"/>
</dbReference>
<dbReference type="Proteomes" id="UP001153555">
    <property type="component" value="Unassembled WGS sequence"/>
</dbReference>
<comment type="caution">
    <text evidence="2">The sequence shown here is derived from an EMBL/GenBank/DDBJ whole genome shotgun (WGS) entry which is preliminary data.</text>
</comment>
<keyword evidence="2" id="KW-0808">Transferase</keyword>
<feature type="domain" description="Reverse transcriptase Ty1/copia-type" evidence="1">
    <location>
        <begin position="1"/>
        <end position="49"/>
    </location>
</feature>
<dbReference type="CDD" id="cd09272">
    <property type="entry name" value="RNase_HI_RT_Ty1"/>
    <property type="match status" value="1"/>
</dbReference>
<evidence type="ECO:0000313" key="3">
    <source>
        <dbReference type="Proteomes" id="UP001153555"/>
    </source>
</evidence>
<dbReference type="SUPFAM" id="SSF56672">
    <property type="entry name" value="DNA/RNA polymerases"/>
    <property type="match status" value="1"/>
</dbReference>
<dbReference type="EMBL" id="CACSLK010000984">
    <property type="protein sequence ID" value="CAA0806436.1"/>
    <property type="molecule type" value="Genomic_DNA"/>
</dbReference>
<sequence length="263" mass="29582">MSDLGPLSYFLGIEVMHSDLGYYLSQAKYIQDLLVRFGITDNRTTTTPMDLHLQLRPTDGTPLEDPTRYRHIVGSLVYVTVTRPDIAHVVHILSQFYSRDSPLQLHAYSDSTWASNPTDRRSVTGYCIFLGSSPLTWKSKKQVDVSRSSTEAELRELATTTSEIIWLRWLLADFGISCDASTPLLCDNTGAIQIANDPVKHELTKHIGVDSSFARSHCHQKTIVLQYVSSELQVADFFTKAQTKEQHRLHLLKLNASDPPPPP</sequence>
<dbReference type="OrthoDB" id="2012657at2759"/>
<dbReference type="PANTHER" id="PTHR11439">
    <property type="entry name" value="GAG-POL-RELATED RETROTRANSPOSON"/>
    <property type="match status" value="1"/>
</dbReference>
<accession>A0A9N7MFK5</accession>
<dbReference type="GO" id="GO:0016301">
    <property type="term" value="F:kinase activity"/>
    <property type="evidence" value="ECO:0007669"/>
    <property type="project" value="UniProtKB-KW"/>
</dbReference>
<dbReference type="InterPro" id="IPR043502">
    <property type="entry name" value="DNA/RNA_pol_sf"/>
</dbReference>
<gene>
    <name evidence="2" type="ORF">SHERM_09326</name>
</gene>
<proteinExistence type="predicted"/>
<keyword evidence="2" id="KW-0418">Kinase</keyword>
<dbReference type="AlphaFoldDB" id="A0A9N7MFK5"/>